<comment type="caution">
    <text evidence="2">The sequence shown here is derived from an EMBL/GenBank/DDBJ whole genome shotgun (WGS) entry which is preliminary data.</text>
</comment>
<feature type="region of interest" description="Disordered" evidence="1">
    <location>
        <begin position="360"/>
        <end position="441"/>
    </location>
</feature>
<proteinExistence type="predicted"/>
<gene>
    <name evidence="2" type="ORF">KFE25_012316</name>
</gene>
<sequence>MGAPPTLLQLALNALVRDAGVIDAMSGRRGARSDAAGGSFWLDDESRRADEAVTVSMLPVPLALKQRVLDELRLGGVLDDVRLILLADASLSALDLSGCRALSADGLGALGCCCPHLSSLSLDWCFQLRDEHLDALAHAGGSLHALSLRGCRHVTAAALSRLCAAAPRLATLDISDAPRLARGLVAAGRARLGAAARGEGGAPLLLAHSLRELVALGHSMLDDVTELGALAAACPALQTLTAALPDAGPCTRARARGGARAGGAAYAHVLAPGHELRALLEARVCPALARVAIIAPHAVASISSLLPFAPGAGGVAANAARAARAVAQIGELLAPPWPRAALAAELTAVGSGGGLLGGSGGGRATDGADGSAAAGARGARGARGVSSSPLDSRAGRWSDHGHRNSGAGVSPTLARGRRSSGHARSPPYVLSRRRPSPATAAAAGRCAGGGFVARGGARAPAPARVGARATVIPPLLGIAPGMALATARGGDEEDLPDALLDGPDTLWSDTRVAGVCAACCATPSVGARPTVPDAECVLPSFALRVVCASLTMAGDERRKRGAAAQPVAEQQPPFSGSAQTWLGAGAMANAAATAGGVGGGVGTAAARVCLGAFAAFLHAPAPAPAPTPRAPCALSAITTLELFARRRVDAGTLGALLDGAPQLVELSVGLDPITVGLPTCVSNGAPDLGGRGDGGACGTDSSDDDGGDDDGGEDAPALPAAHRRRRNAIWHLHSSVVKIASLPRRRLRVCQFEPLPHDARWRHEALCVLALCRAELTAELARSLGACIALRSLALRACVGLTDPVARALLAPPPPALRELSLESCRGARPDPAAVAAALDAAASDDVDASLLIDCEAWALGFDALSPPALAALATLAAERHVALHVGAQCAAR</sequence>
<dbReference type="GO" id="GO:0019005">
    <property type="term" value="C:SCF ubiquitin ligase complex"/>
    <property type="evidence" value="ECO:0007669"/>
    <property type="project" value="TreeGrafter"/>
</dbReference>
<feature type="compositionally biased region" description="Basic and acidic residues" evidence="1">
    <location>
        <begin position="393"/>
        <end position="402"/>
    </location>
</feature>
<feature type="compositionally biased region" description="Low complexity" evidence="1">
    <location>
        <begin position="365"/>
        <end position="388"/>
    </location>
</feature>
<dbReference type="Gene3D" id="3.80.10.10">
    <property type="entry name" value="Ribonuclease Inhibitor"/>
    <property type="match status" value="1"/>
</dbReference>
<dbReference type="PANTHER" id="PTHR13318">
    <property type="entry name" value="PARTNER OF PAIRED, ISOFORM B-RELATED"/>
    <property type="match status" value="1"/>
</dbReference>
<evidence type="ECO:0000313" key="2">
    <source>
        <dbReference type="EMBL" id="KAG8464953.1"/>
    </source>
</evidence>
<evidence type="ECO:0008006" key="4">
    <source>
        <dbReference type="Google" id="ProtNLM"/>
    </source>
</evidence>
<evidence type="ECO:0000313" key="3">
    <source>
        <dbReference type="Proteomes" id="UP000751190"/>
    </source>
</evidence>
<name>A0A8J5XIB5_DIALT</name>
<dbReference type="SUPFAM" id="SSF52047">
    <property type="entry name" value="RNI-like"/>
    <property type="match status" value="2"/>
</dbReference>
<keyword evidence="3" id="KW-1185">Reference proteome</keyword>
<reference evidence="2" key="1">
    <citation type="submission" date="2021-05" db="EMBL/GenBank/DDBJ databases">
        <title>The genome of the haptophyte Pavlova lutheri (Diacronema luteri, Pavlovales) - a model for lipid biosynthesis in eukaryotic algae.</title>
        <authorList>
            <person name="Hulatt C.J."/>
            <person name="Posewitz M.C."/>
        </authorList>
    </citation>
    <scope>NUCLEOTIDE SEQUENCE</scope>
    <source>
        <strain evidence="2">NIVA-4/92</strain>
    </source>
</reference>
<dbReference type="GO" id="GO:0031146">
    <property type="term" value="P:SCF-dependent proteasomal ubiquitin-dependent protein catabolic process"/>
    <property type="evidence" value="ECO:0007669"/>
    <property type="project" value="TreeGrafter"/>
</dbReference>
<accession>A0A8J5XIB5</accession>
<feature type="compositionally biased region" description="Acidic residues" evidence="1">
    <location>
        <begin position="701"/>
        <end position="713"/>
    </location>
</feature>
<dbReference type="AlphaFoldDB" id="A0A8J5XIB5"/>
<organism evidence="2 3">
    <name type="scientific">Diacronema lutheri</name>
    <name type="common">Unicellular marine alga</name>
    <name type="synonym">Monochrysis lutheri</name>
    <dbReference type="NCBI Taxonomy" id="2081491"/>
    <lineage>
        <taxon>Eukaryota</taxon>
        <taxon>Haptista</taxon>
        <taxon>Haptophyta</taxon>
        <taxon>Pavlovophyceae</taxon>
        <taxon>Pavlovales</taxon>
        <taxon>Pavlovaceae</taxon>
        <taxon>Diacronema</taxon>
    </lineage>
</organism>
<dbReference type="EMBL" id="JAGTXO010000011">
    <property type="protein sequence ID" value="KAG8464953.1"/>
    <property type="molecule type" value="Genomic_DNA"/>
</dbReference>
<protein>
    <recommendedName>
        <fullName evidence="4">F-box domain-containing protein</fullName>
    </recommendedName>
</protein>
<dbReference type="Proteomes" id="UP000751190">
    <property type="component" value="Unassembled WGS sequence"/>
</dbReference>
<feature type="region of interest" description="Disordered" evidence="1">
    <location>
        <begin position="691"/>
        <end position="717"/>
    </location>
</feature>
<dbReference type="InterPro" id="IPR032675">
    <property type="entry name" value="LRR_dom_sf"/>
</dbReference>
<evidence type="ECO:0000256" key="1">
    <source>
        <dbReference type="SAM" id="MobiDB-lite"/>
    </source>
</evidence>